<accession>A0A371IX31</accession>
<keyword evidence="2" id="KW-0175">Coiled coil</keyword>
<dbReference type="Pfam" id="PF13519">
    <property type="entry name" value="VWA_2"/>
    <property type="match status" value="1"/>
</dbReference>
<dbReference type="EMBL" id="NOJZ02000001">
    <property type="protein sequence ID" value="RDY25028.1"/>
    <property type="molecule type" value="Genomic_DNA"/>
</dbReference>
<keyword evidence="6" id="KW-1185">Reference proteome</keyword>
<reference evidence="5 6" key="1">
    <citation type="journal article" date="2017" name="Genome Announc.">
        <title>Draft Genome Sequence of Romboutsia maritimum sp. nov. Strain CCRI-22766(T), Isolated from Coastal Estuarine Mud.</title>
        <authorList>
            <person name="Maheux A.F."/>
            <person name="Boudreau D.K."/>
            <person name="Berube E."/>
            <person name="Boissinot M."/>
            <person name="Raymond F."/>
            <person name="Brodeur S."/>
            <person name="Corbeil J."/>
            <person name="Brightwell G."/>
            <person name="Broda D."/>
            <person name="Omar R.F."/>
            <person name="Bergeron M.G."/>
        </authorList>
    </citation>
    <scope>NUCLEOTIDE SEQUENCE [LARGE SCALE GENOMIC DNA]</scope>
    <source>
        <strain evidence="5 6">CCRI-22766</strain>
    </source>
</reference>
<dbReference type="InterPro" id="IPR041628">
    <property type="entry name" value="ChlI/MoxR_AAA_lid"/>
</dbReference>
<dbReference type="Gene3D" id="3.40.50.410">
    <property type="entry name" value="von Willebrand factor, type A domain"/>
    <property type="match status" value="1"/>
</dbReference>
<feature type="compositionally biased region" description="Basic and acidic residues" evidence="3">
    <location>
        <begin position="290"/>
        <end position="307"/>
    </location>
</feature>
<comment type="caution">
    <text evidence="5">The sequence shown here is derived from an EMBL/GenBank/DDBJ whole genome shotgun (WGS) entry which is preliminary data.</text>
</comment>
<dbReference type="RefSeq" id="WP_095405785.1">
    <property type="nucleotide sequence ID" value="NZ_NOJZ02000001.1"/>
</dbReference>
<protein>
    <submittedName>
        <fullName evidence="5">VWA domain-containing protein</fullName>
    </submittedName>
</protein>
<dbReference type="InterPro" id="IPR002035">
    <property type="entry name" value="VWF_A"/>
</dbReference>
<dbReference type="InterPro" id="IPR036465">
    <property type="entry name" value="vWFA_dom_sf"/>
</dbReference>
<dbReference type="Pfam" id="PF17863">
    <property type="entry name" value="AAA_lid_2"/>
    <property type="match status" value="1"/>
</dbReference>
<dbReference type="InterPro" id="IPR011704">
    <property type="entry name" value="ATPase_dyneun-rel_AAA"/>
</dbReference>
<evidence type="ECO:0000259" key="4">
    <source>
        <dbReference type="PROSITE" id="PS50234"/>
    </source>
</evidence>
<name>A0A371IX31_9FIRM</name>
<dbReference type="CDD" id="cd00009">
    <property type="entry name" value="AAA"/>
    <property type="match status" value="1"/>
</dbReference>
<dbReference type="AlphaFoldDB" id="A0A371IX31"/>
<feature type="region of interest" description="Disordered" evidence="3">
    <location>
        <begin position="290"/>
        <end position="394"/>
    </location>
</feature>
<dbReference type="Gene3D" id="1.10.8.80">
    <property type="entry name" value="Magnesium chelatase subunit I, C-Terminal domain"/>
    <property type="match status" value="1"/>
</dbReference>
<dbReference type="CDD" id="cd01451">
    <property type="entry name" value="vWA_Magnesium_chelatase"/>
    <property type="match status" value="1"/>
</dbReference>
<dbReference type="SMART" id="SM00382">
    <property type="entry name" value="AAA"/>
    <property type="match status" value="1"/>
</dbReference>
<dbReference type="PANTHER" id="PTHR35023:SF1">
    <property type="entry name" value="MG-PROTOPORPHYRIN IX CHELATASE"/>
    <property type="match status" value="1"/>
</dbReference>
<evidence type="ECO:0000256" key="3">
    <source>
        <dbReference type="SAM" id="MobiDB-lite"/>
    </source>
</evidence>
<dbReference type="GO" id="GO:0016887">
    <property type="term" value="F:ATP hydrolysis activity"/>
    <property type="evidence" value="ECO:0007669"/>
    <property type="project" value="InterPro"/>
</dbReference>
<dbReference type="PANTHER" id="PTHR35023">
    <property type="entry name" value="CHELATASE-RELATED"/>
    <property type="match status" value="1"/>
</dbReference>
<evidence type="ECO:0000313" key="6">
    <source>
        <dbReference type="Proteomes" id="UP000243494"/>
    </source>
</evidence>
<feature type="domain" description="VWFA" evidence="4">
    <location>
        <begin position="453"/>
        <end position="639"/>
    </location>
</feature>
<dbReference type="SUPFAM" id="SSF52540">
    <property type="entry name" value="P-loop containing nucleoside triphosphate hydrolases"/>
    <property type="match status" value="1"/>
</dbReference>
<dbReference type="Gene3D" id="3.40.50.300">
    <property type="entry name" value="P-loop containing nucleotide triphosphate hydrolases"/>
    <property type="match status" value="1"/>
</dbReference>
<feature type="coiled-coil region" evidence="2">
    <location>
        <begin position="203"/>
        <end position="237"/>
    </location>
</feature>
<dbReference type="Pfam" id="PF07728">
    <property type="entry name" value="AAA_5"/>
    <property type="match status" value="1"/>
</dbReference>
<evidence type="ECO:0000256" key="1">
    <source>
        <dbReference type="ARBA" id="ARBA00005799"/>
    </source>
</evidence>
<dbReference type="InterPro" id="IPR052989">
    <property type="entry name" value="Mg-chelatase_DI-like"/>
</dbReference>
<dbReference type="InterPro" id="IPR003593">
    <property type="entry name" value="AAA+_ATPase"/>
</dbReference>
<sequence length="639" mass="72981">MRKITYPFSAIIGQEQMKKSLILNLINPKIGGVLINGEKGTAKSTIVRSLSNLINSNKDNNTINNNIVEIPLSVSEDRLIGSIDLEKTIKNGQVYLEEGLLKSANKKILYVDEVNLLQDNIVDMLLDVSQSKINTIEREGISYSHESDFTLVGTMNIEEGELRSQFLDRFGLYVDIRSSKDVKKRVDILRRLENFEKNPIKFIDSFLEEEEELKLKIKNAKKILKEVKVSSENLEEIVNYCLKFNIKGHRGDIVMRHTSMAIAALDGRKYIISEDIKEASNLALAHRMIDSEDKSNDKEEQKNKNSNENEDNNSNERDKKNNEDNKNNNEEKNYDKQNDDKQKKQNENNQEESNSNQSKTFNIGKDFKLKYFGHKSDRTYRNGQGKRTRTKTNSKSGRYIYPTMQRKNNDFALDATIRAAAPHQKYRDKNNLAIKINSEDIREKVRQKKVSNLITFVVDSSGSMGVSQRMIETKGAILSLLKDSYIKRDKISLITFRNDKGEVILPPTTSVERGYKLLEIMETGGKTPLNLGISKGYEVIKRELRKNPHLLPLMIIITDGKGNISINKDLKPKQELMEIASSIREQRKINSMVIDIEKSGLMSFGIAKELAKNIGAEYIKIDDLKSESIIKSINNFRGE</sequence>
<proteinExistence type="inferred from homology"/>
<comment type="similarity">
    <text evidence="1">Belongs to the Mg-chelatase subunits D/I family.</text>
</comment>
<dbReference type="InterPro" id="IPR041702">
    <property type="entry name" value="BchD/ChlD_VWA"/>
</dbReference>
<dbReference type="InterPro" id="IPR027417">
    <property type="entry name" value="P-loop_NTPase"/>
</dbReference>
<dbReference type="Proteomes" id="UP000243494">
    <property type="component" value="Unassembled WGS sequence"/>
</dbReference>
<feature type="compositionally biased region" description="Basic and acidic residues" evidence="3">
    <location>
        <begin position="365"/>
        <end position="380"/>
    </location>
</feature>
<feature type="compositionally biased region" description="Basic and acidic residues" evidence="3">
    <location>
        <begin position="314"/>
        <end position="346"/>
    </location>
</feature>
<evidence type="ECO:0000256" key="2">
    <source>
        <dbReference type="SAM" id="Coils"/>
    </source>
</evidence>
<dbReference type="PROSITE" id="PS50234">
    <property type="entry name" value="VWFA"/>
    <property type="match status" value="1"/>
</dbReference>
<feature type="compositionally biased region" description="Low complexity" evidence="3">
    <location>
        <begin position="347"/>
        <end position="359"/>
    </location>
</feature>
<dbReference type="GO" id="GO:0005524">
    <property type="term" value="F:ATP binding"/>
    <property type="evidence" value="ECO:0007669"/>
    <property type="project" value="InterPro"/>
</dbReference>
<organism evidence="5 6">
    <name type="scientific">Romboutsia maritimum</name>
    <dbReference type="NCBI Taxonomy" id="2020948"/>
    <lineage>
        <taxon>Bacteria</taxon>
        <taxon>Bacillati</taxon>
        <taxon>Bacillota</taxon>
        <taxon>Clostridia</taxon>
        <taxon>Peptostreptococcales</taxon>
        <taxon>Peptostreptococcaceae</taxon>
        <taxon>Romboutsia</taxon>
    </lineage>
</organism>
<evidence type="ECO:0000313" key="5">
    <source>
        <dbReference type="EMBL" id="RDY25028.1"/>
    </source>
</evidence>
<dbReference type="SMART" id="SM00327">
    <property type="entry name" value="VWA"/>
    <property type="match status" value="1"/>
</dbReference>
<dbReference type="OrthoDB" id="9775079at2"/>
<gene>
    <name evidence="5" type="ORF">CHF27_002165</name>
</gene>
<dbReference type="SUPFAM" id="SSF53300">
    <property type="entry name" value="vWA-like"/>
    <property type="match status" value="1"/>
</dbReference>